<name>A0A915JWL0_ROMCU</name>
<accession>A0A915JWL0</accession>
<evidence type="ECO:0000313" key="1">
    <source>
        <dbReference type="Proteomes" id="UP000887565"/>
    </source>
</evidence>
<sequence length="124" mass="14065">MASSTEKLTFLTIFHHKLTIFGFFLTKWMGFATESTEKFEAVTDDFFAQHRKISQMTLFGALVFIACGSACDDETLYPAFNIADLQSNNTHVKFITASFTPWRHSGERILILHAAFLCYSFSST</sequence>
<organism evidence="1 2">
    <name type="scientific">Romanomermis culicivorax</name>
    <name type="common">Nematode worm</name>
    <dbReference type="NCBI Taxonomy" id="13658"/>
    <lineage>
        <taxon>Eukaryota</taxon>
        <taxon>Metazoa</taxon>
        <taxon>Ecdysozoa</taxon>
        <taxon>Nematoda</taxon>
        <taxon>Enoplea</taxon>
        <taxon>Dorylaimia</taxon>
        <taxon>Mermithida</taxon>
        <taxon>Mermithoidea</taxon>
        <taxon>Mermithidae</taxon>
        <taxon>Romanomermis</taxon>
    </lineage>
</organism>
<reference evidence="2" key="1">
    <citation type="submission" date="2022-11" db="UniProtKB">
        <authorList>
            <consortium name="WormBaseParasite"/>
        </authorList>
    </citation>
    <scope>IDENTIFICATION</scope>
</reference>
<dbReference type="AlphaFoldDB" id="A0A915JWL0"/>
<protein>
    <submittedName>
        <fullName evidence="2">Uncharacterized protein</fullName>
    </submittedName>
</protein>
<dbReference type="Proteomes" id="UP000887565">
    <property type="component" value="Unplaced"/>
</dbReference>
<dbReference type="WBParaSite" id="nRc.2.0.1.t30711-RA">
    <property type="protein sequence ID" value="nRc.2.0.1.t30711-RA"/>
    <property type="gene ID" value="nRc.2.0.1.g30711"/>
</dbReference>
<evidence type="ECO:0000313" key="2">
    <source>
        <dbReference type="WBParaSite" id="nRc.2.0.1.t30711-RA"/>
    </source>
</evidence>
<proteinExistence type="predicted"/>
<keyword evidence="1" id="KW-1185">Reference proteome</keyword>